<dbReference type="EMBL" id="KQ420753">
    <property type="protein sequence ID" value="KOF79455.1"/>
    <property type="molecule type" value="Genomic_DNA"/>
</dbReference>
<reference evidence="2" key="1">
    <citation type="submission" date="2015-07" db="EMBL/GenBank/DDBJ databases">
        <title>MeaNS - Measles Nucleotide Surveillance Program.</title>
        <authorList>
            <person name="Tran T."/>
            <person name="Druce J."/>
        </authorList>
    </citation>
    <scope>NUCLEOTIDE SEQUENCE</scope>
    <source>
        <strain evidence="2">UCB-OBI-ISO-001</strain>
        <tissue evidence="2">Gonad</tissue>
    </source>
</reference>
<proteinExistence type="predicted"/>
<organism evidence="2">
    <name type="scientific">Octopus bimaculoides</name>
    <name type="common">California two-spotted octopus</name>
    <dbReference type="NCBI Taxonomy" id="37653"/>
    <lineage>
        <taxon>Eukaryota</taxon>
        <taxon>Metazoa</taxon>
        <taxon>Spiralia</taxon>
        <taxon>Lophotrochozoa</taxon>
        <taxon>Mollusca</taxon>
        <taxon>Cephalopoda</taxon>
        <taxon>Coleoidea</taxon>
        <taxon>Octopodiformes</taxon>
        <taxon>Octopoda</taxon>
        <taxon>Incirrata</taxon>
        <taxon>Octopodidae</taxon>
        <taxon>Octopus</taxon>
    </lineage>
</organism>
<evidence type="ECO:0000256" key="1">
    <source>
        <dbReference type="SAM" id="Phobius"/>
    </source>
</evidence>
<evidence type="ECO:0000313" key="2">
    <source>
        <dbReference type="EMBL" id="KOF79455.1"/>
    </source>
</evidence>
<gene>
    <name evidence="2" type="ORF">OCBIM_22029456mg</name>
</gene>
<protein>
    <submittedName>
        <fullName evidence="2">Uncharacterized protein</fullName>
    </submittedName>
</protein>
<name>A0A0L8GS59_OCTBM</name>
<keyword evidence="1" id="KW-0812">Transmembrane</keyword>
<sequence>MNQIVDIVWRSFLKVDSYLWKKSLLFSQRRRVSFFLFTDFFPKIYGILEGLSLGLFVYFPVHLFVDVFIFFFISGGSKS</sequence>
<keyword evidence="1" id="KW-0472">Membrane</keyword>
<accession>A0A0L8GS59</accession>
<feature type="transmembrane region" description="Helical" evidence="1">
    <location>
        <begin position="54"/>
        <end position="73"/>
    </location>
</feature>
<keyword evidence="1" id="KW-1133">Transmembrane helix</keyword>
<dbReference type="AlphaFoldDB" id="A0A0L8GS59"/>